<keyword evidence="5" id="KW-1185">Reference proteome</keyword>
<dbReference type="Gene3D" id="3.40.50.720">
    <property type="entry name" value="NAD(P)-binding Rossmann-like Domain"/>
    <property type="match status" value="1"/>
</dbReference>
<dbReference type="EMBL" id="CP012332">
    <property type="protein sequence ID" value="AKU92174.1"/>
    <property type="molecule type" value="Genomic_DNA"/>
</dbReference>
<dbReference type="CDD" id="cd05369">
    <property type="entry name" value="TER_DECR_SDR_a"/>
    <property type="match status" value="1"/>
</dbReference>
<protein>
    <submittedName>
        <fullName evidence="4">Glucose 1-dehydrogenase</fullName>
    </submittedName>
</protein>
<evidence type="ECO:0000256" key="2">
    <source>
        <dbReference type="ARBA" id="ARBA00022857"/>
    </source>
</evidence>
<keyword evidence="2" id="KW-0521">NADP</keyword>
<dbReference type="InterPro" id="IPR002347">
    <property type="entry name" value="SDR_fam"/>
</dbReference>
<dbReference type="AlphaFoldDB" id="A0A0K1PGE2"/>
<evidence type="ECO:0000256" key="1">
    <source>
        <dbReference type="ARBA" id="ARBA00006484"/>
    </source>
</evidence>
<reference evidence="4 5" key="1">
    <citation type="submission" date="2015-08" db="EMBL/GenBank/DDBJ databases">
        <authorList>
            <person name="Babu N.S."/>
            <person name="Beckwith C.J."/>
            <person name="Beseler K.G."/>
            <person name="Brison A."/>
            <person name="Carone J.V."/>
            <person name="Caskin T.P."/>
            <person name="Diamond M."/>
            <person name="Durham M.E."/>
            <person name="Foxe J.M."/>
            <person name="Go M."/>
            <person name="Henderson B.A."/>
            <person name="Jones I.B."/>
            <person name="McGettigan J.A."/>
            <person name="Micheletti S.J."/>
            <person name="Nasrallah M.E."/>
            <person name="Ortiz D."/>
            <person name="Piller C.R."/>
            <person name="Privatt S.R."/>
            <person name="Schneider S.L."/>
            <person name="Sharp S."/>
            <person name="Smith T.C."/>
            <person name="Stanton J.D."/>
            <person name="Ullery H.E."/>
            <person name="Wilson R.J."/>
            <person name="Serrano M.G."/>
            <person name="Buck G."/>
            <person name="Lee V."/>
            <person name="Wang Y."/>
            <person name="Carvalho R."/>
            <person name="Voegtly L."/>
            <person name="Shi R."/>
            <person name="Duckworth R."/>
            <person name="Johnson A."/>
            <person name="Loviza R."/>
            <person name="Walstead R."/>
            <person name="Shah Z."/>
            <person name="Kiflezghi M."/>
            <person name="Wade K."/>
            <person name="Ball S.L."/>
            <person name="Bradley K.W."/>
            <person name="Asai D.J."/>
            <person name="Bowman C.A."/>
            <person name="Russell D.A."/>
            <person name="Pope W.H."/>
            <person name="Jacobs-Sera D."/>
            <person name="Hendrix R.W."/>
            <person name="Hatfull G.F."/>
        </authorList>
    </citation>
    <scope>NUCLEOTIDE SEQUENCE [LARGE SCALE GENOMIC DNA]</scope>
    <source>
        <strain evidence="4 5">DSM 27710</strain>
    </source>
</reference>
<comment type="similarity">
    <text evidence="1">Belongs to the short-chain dehydrogenases/reductases (SDR) family.</text>
</comment>
<dbReference type="KEGG" id="vin:AKJ08_2561"/>
<dbReference type="SUPFAM" id="SSF51735">
    <property type="entry name" value="NAD(P)-binding Rossmann-fold domains"/>
    <property type="match status" value="1"/>
</dbReference>
<dbReference type="Proteomes" id="UP000055590">
    <property type="component" value="Chromosome"/>
</dbReference>
<dbReference type="GO" id="GO:0009062">
    <property type="term" value="P:fatty acid catabolic process"/>
    <property type="evidence" value="ECO:0007669"/>
    <property type="project" value="InterPro"/>
</dbReference>
<evidence type="ECO:0000313" key="5">
    <source>
        <dbReference type="Proteomes" id="UP000055590"/>
    </source>
</evidence>
<organism evidence="4 5">
    <name type="scientific">Vulgatibacter incomptus</name>
    <dbReference type="NCBI Taxonomy" id="1391653"/>
    <lineage>
        <taxon>Bacteria</taxon>
        <taxon>Pseudomonadati</taxon>
        <taxon>Myxococcota</taxon>
        <taxon>Myxococcia</taxon>
        <taxon>Myxococcales</taxon>
        <taxon>Cystobacterineae</taxon>
        <taxon>Vulgatibacteraceae</taxon>
        <taxon>Vulgatibacter</taxon>
    </lineage>
</organism>
<accession>A0A0K1PGE2</accession>
<evidence type="ECO:0000256" key="3">
    <source>
        <dbReference type="ARBA" id="ARBA00023002"/>
    </source>
</evidence>
<dbReference type="Pfam" id="PF13561">
    <property type="entry name" value="adh_short_C2"/>
    <property type="match status" value="1"/>
</dbReference>
<dbReference type="PANTHER" id="PTHR43296:SF2">
    <property type="entry name" value="PEROXISOMAL 2,4-DIENOYL-COA REDUCTASE [(3E)-ENOYL-COA-PRODUCING]"/>
    <property type="match status" value="1"/>
</dbReference>
<sequence>MITGGGTGMGLAIAKEFARLGANVVIASRKAEVLEKAAEEIRQGAAAGAEVAWFPLDVRQPDAVEEVAAKVTERFGFAEILVNNAAGNFVVPASQLSVNGWKSVIDIVLNGTFYCTEAFGRRMIEAKKGSIVNMVATYAWTGGPGTVHSAAAKAGVLSLTQTLAVEWGLHGIRVNAIAPGPIEQTGGAEKLFSVPSVAEAVRKGVPLGRFGRPEEIAWAAAYLVSDYAAYVNGACIVADGGAWLNEGFVRLFES</sequence>
<proteinExistence type="inferred from homology"/>
<dbReference type="PRINTS" id="PR00081">
    <property type="entry name" value="GDHRDH"/>
</dbReference>
<dbReference type="STRING" id="1391653.AKJ08_2561"/>
<dbReference type="InterPro" id="IPR045017">
    <property type="entry name" value="DECR2-like"/>
</dbReference>
<dbReference type="PANTHER" id="PTHR43296">
    <property type="entry name" value="PEROXISOMAL 2,4-DIENOYL-COA REDUCTASE"/>
    <property type="match status" value="1"/>
</dbReference>
<dbReference type="NCBIfam" id="NF005811">
    <property type="entry name" value="PRK07677.1"/>
    <property type="match status" value="1"/>
</dbReference>
<dbReference type="InterPro" id="IPR036291">
    <property type="entry name" value="NAD(P)-bd_dom_sf"/>
</dbReference>
<dbReference type="PATRIC" id="fig|1391653.3.peg.2664"/>
<dbReference type="FunFam" id="3.40.50.720:FF:000084">
    <property type="entry name" value="Short-chain dehydrogenase reductase"/>
    <property type="match status" value="1"/>
</dbReference>
<evidence type="ECO:0000313" key="4">
    <source>
        <dbReference type="EMBL" id="AKU92174.1"/>
    </source>
</evidence>
<dbReference type="GO" id="GO:0008670">
    <property type="term" value="F:2,4-dienoyl-CoA reductase (NADPH) activity"/>
    <property type="evidence" value="ECO:0007669"/>
    <property type="project" value="InterPro"/>
</dbReference>
<dbReference type="PRINTS" id="PR00080">
    <property type="entry name" value="SDRFAMILY"/>
</dbReference>
<gene>
    <name evidence="4" type="ORF">AKJ08_2561</name>
</gene>
<name>A0A0K1PGE2_9BACT</name>
<keyword evidence="3" id="KW-0560">Oxidoreductase</keyword>